<evidence type="ECO:0000313" key="5">
    <source>
        <dbReference type="Proteomes" id="UP000534306"/>
    </source>
</evidence>
<keyword evidence="5" id="KW-1185">Reference proteome</keyword>
<dbReference type="Proteomes" id="UP000534306">
    <property type="component" value="Unassembled WGS sequence"/>
</dbReference>
<sequence length="152" mass="15292">MRLSLRGVVAAALLTLVLAGCGSEEPAGSGTPTTTPPPTPTSTPVSTPPATTPPSTPASTPKPAADVTVDVTIAGGKVTSSQGALVKAKSGQTVLITAVSDVADSLHVHGYDETLDLKPGKSASVTFKTSDKGIFEVETHESGKLVFKLQVS</sequence>
<feature type="signal peptide" evidence="2">
    <location>
        <begin position="1"/>
        <end position="19"/>
    </location>
</feature>
<name>A0A7Y4P499_9ACTN</name>
<evidence type="ECO:0000313" key="4">
    <source>
        <dbReference type="EMBL" id="NOL45918.1"/>
    </source>
</evidence>
<dbReference type="EMBL" id="JABJRC010000019">
    <property type="protein sequence ID" value="NOL45918.1"/>
    <property type="molecule type" value="Genomic_DNA"/>
</dbReference>
<accession>A0A7Y4P499</accession>
<dbReference type="EMBL" id="JACHKF010000001">
    <property type="protein sequence ID" value="MBB6570229.1"/>
    <property type="molecule type" value="Genomic_DNA"/>
</dbReference>
<evidence type="ECO:0000256" key="2">
    <source>
        <dbReference type="SAM" id="SignalP"/>
    </source>
</evidence>
<comment type="caution">
    <text evidence="4">The sequence shown here is derived from an EMBL/GenBank/DDBJ whole genome shotgun (WGS) entry which is preliminary data.</text>
</comment>
<evidence type="ECO:0008006" key="7">
    <source>
        <dbReference type="Google" id="ProtNLM"/>
    </source>
</evidence>
<dbReference type="PROSITE" id="PS51257">
    <property type="entry name" value="PROKAR_LIPOPROTEIN"/>
    <property type="match status" value="1"/>
</dbReference>
<evidence type="ECO:0000313" key="6">
    <source>
        <dbReference type="Proteomes" id="UP000553957"/>
    </source>
</evidence>
<dbReference type="Proteomes" id="UP000553957">
    <property type="component" value="Unassembled WGS sequence"/>
</dbReference>
<feature type="region of interest" description="Disordered" evidence="1">
    <location>
        <begin position="24"/>
        <end position="64"/>
    </location>
</feature>
<protein>
    <recommendedName>
        <fullName evidence="7">EfeO-type cupredoxin-like domain-containing protein</fullName>
    </recommendedName>
</protein>
<dbReference type="Gene3D" id="2.60.40.420">
    <property type="entry name" value="Cupredoxins - blue copper proteins"/>
    <property type="match status" value="1"/>
</dbReference>
<reference evidence="4 5" key="1">
    <citation type="submission" date="2020-05" db="EMBL/GenBank/DDBJ databases">
        <title>Genome sequence of Kribbella sandramycini ATCC 39419.</title>
        <authorList>
            <person name="Maclea K.S."/>
            <person name="Fair J.L."/>
        </authorList>
    </citation>
    <scope>NUCLEOTIDE SEQUENCE [LARGE SCALE GENOMIC DNA]</scope>
    <source>
        <strain evidence="4 5">ATCC 39419</strain>
    </source>
</reference>
<dbReference type="AlphaFoldDB" id="A0A7Y4P499"/>
<dbReference type="SUPFAM" id="SSF49503">
    <property type="entry name" value="Cupredoxins"/>
    <property type="match status" value="1"/>
</dbReference>
<evidence type="ECO:0000256" key="1">
    <source>
        <dbReference type="SAM" id="MobiDB-lite"/>
    </source>
</evidence>
<reference evidence="3 6" key="2">
    <citation type="submission" date="2020-08" db="EMBL/GenBank/DDBJ databases">
        <title>Sequencing the genomes of 1000 actinobacteria strains.</title>
        <authorList>
            <person name="Klenk H.-P."/>
        </authorList>
    </citation>
    <scope>NUCLEOTIDE SEQUENCE [LARGE SCALE GENOMIC DNA]</scope>
    <source>
        <strain evidence="3 6">DSM 15626</strain>
    </source>
</reference>
<organism evidence="4 5">
    <name type="scientific">Kribbella sandramycini</name>
    <dbReference type="NCBI Taxonomy" id="60450"/>
    <lineage>
        <taxon>Bacteria</taxon>
        <taxon>Bacillati</taxon>
        <taxon>Actinomycetota</taxon>
        <taxon>Actinomycetes</taxon>
        <taxon>Propionibacteriales</taxon>
        <taxon>Kribbellaceae</taxon>
        <taxon>Kribbella</taxon>
    </lineage>
</organism>
<keyword evidence="2" id="KW-0732">Signal</keyword>
<dbReference type="RefSeq" id="WP_171679216.1">
    <property type="nucleotide sequence ID" value="NZ_BAAAGT010000020.1"/>
</dbReference>
<feature type="compositionally biased region" description="Pro residues" evidence="1">
    <location>
        <begin position="34"/>
        <end position="56"/>
    </location>
</feature>
<gene>
    <name evidence="3" type="ORF">HNR71_005866</name>
    <name evidence="4" type="ORF">HPO96_37300</name>
</gene>
<feature type="chain" id="PRO_5038258002" description="EfeO-type cupredoxin-like domain-containing protein" evidence="2">
    <location>
        <begin position="20"/>
        <end position="152"/>
    </location>
</feature>
<dbReference type="InterPro" id="IPR008972">
    <property type="entry name" value="Cupredoxin"/>
</dbReference>
<proteinExistence type="predicted"/>
<evidence type="ECO:0000313" key="3">
    <source>
        <dbReference type="EMBL" id="MBB6570229.1"/>
    </source>
</evidence>